<accession>A0A4Z2HE09</accession>
<dbReference type="EMBL" id="SRLO01000266">
    <property type="protein sequence ID" value="TNN63780.1"/>
    <property type="molecule type" value="Genomic_DNA"/>
</dbReference>
<keyword evidence="2" id="KW-1185">Reference proteome</keyword>
<proteinExistence type="predicted"/>
<gene>
    <name evidence="1" type="ORF">EYF80_025982</name>
</gene>
<name>A0A4Z2HE09_9TELE</name>
<organism evidence="1 2">
    <name type="scientific">Liparis tanakae</name>
    <name type="common">Tanaka's snailfish</name>
    <dbReference type="NCBI Taxonomy" id="230148"/>
    <lineage>
        <taxon>Eukaryota</taxon>
        <taxon>Metazoa</taxon>
        <taxon>Chordata</taxon>
        <taxon>Craniata</taxon>
        <taxon>Vertebrata</taxon>
        <taxon>Euteleostomi</taxon>
        <taxon>Actinopterygii</taxon>
        <taxon>Neopterygii</taxon>
        <taxon>Teleostei</taxon>
        <taxon>Neoteleostei</taxon>
        <taxon>Acanthomorphata</taxon>
        <taxon>Eupercaria</taxon>
        <taxon>Perciformes</taxon>
        <taxon>Cottioidei</taxon>
        <taxon>Cottales</taxon>
        <taxon>Liparidae</taxon>
        <taxon>Liparis</taxon>
    </lineage>
</organism>
<reference evidence="1 2" key="1">
    <citation type="submission" date="2019-03" db="EMBL/GenBank/DDBJ databases">
        <title>First draft genome of Liparis tanakae, snailfish: a comprehensive survey of snailfish specific genes.</title>
        <authorList>
            <person name="Kim W."/>
            <person name="Song I."/>
            <person name="Jeong J.-H."/>
            <person name="Kim D."/>
            <person name="Kim S."/>
            <person name="Ryu S."/>
            <person name="Song J.Y."/>
            <person name="Lee S.K."/>
        </authorList>
    </citation>
    <scope>NUCLEOTIDE SEQUENCE [LARGE SCALE GENOMIC DNA]</scope>
    <source>
        <tissue evidence="1">Muscle</tissue>
    </source>
</reference>
<evidence type="ECO:0000313" key="2">
    <source>
        <dbReference type="Proteomes" id="UP000314294"/>
    </source>
</evidence>
<evidence type="ECO:0000313" key="1">
    <source>
        <dbReference type="EMBL" id="TNN63780.1"/>
    </source>
</evidence>
<sequence>MSLSTVAMLGESCSQWPPAEGSVEATKEKVLAVEQRGPHYAHRPPIQSGQSRARYLMFSLKQIASKDRISSVDKPKVIDSIPRLIRFKAGKTLAPLSRSAAASVHFEIVRPLRYSMLACHGLTPEDRRNVLGSTGRIPQSCATRTRCAQSDYISSSGLSSKGRGGKRQGGRGCFLSIKLDKMHHRHYSLSLSQTVIPTKLHLTRHQPGSGLMHNPPGLQCRGFPPDSHWHTNTPRQIGKELVLAQPCRIHA</sequence>
<dbReference type="Proteomes" id="UP000314294">
    <property type="component" value="Unassembled WGS sequence"/>
</dbReference>
<comment type="caution">
    <text evidence="1">The sequence shown here is derived from an EMBL/GenBank/DDBJ whole genome shotgun (WGS) entry which is preliminary data.</text>
</comment>
<protein>
    <submittedName>
        <fullName evidence="1">Uncharacterized protein</fullName>
    </submittedName>
</protein>
<dbReference type="AlphaFoldDB" id="A0A4Z2HE09"/>